<evidence type="ECO:0000259" key="2">
    <source>
        <dbReference type="Pfam" id="PF13439"/>
    </source>
</evidence>
<protein>
    <submittedName>
        <fullName evidence="3">Glycosyltransferase, family 1, putative</fullName>
    </submittedName>
</protein>
<dbReference type="CAZy" id="GT4">
    <property type="family name" value="Glycosyltransferase Family 4"/>
</dbReference>
<evidence type="ECO:0000313" key="3">
    <source>
        <dbReference type="EMBL" id="ACS34647.1"/>
    </source>
</evidence>
<dbReference type="GO" id="GO:0016757">
    <property type="term" value="F:glycosyltransferase activity"/>
    <property type="evidence" value="ECO:0007669"/>
    <property type="project" value="InterPro"/>
</dbReference>
<keyword evidence="4" id="KW-1185">Reference proteome</keyword>
<evidence type="ECO:0000313" key="4">
    <source>
        <dbReference type="Proteomes" id="UP000001488"/>
    </source>
</evidence>
<dbReference type="KEGG" id="tga:TGAM_2145"/>
<dbReference type="HOGENOM" id="CLU_009583_36_4_2"/>
<gene>
    <name evidence="3" type="ordered locus">TGAM_2145</name>
</gene>
<dbReference type="CDD" id="cd03794">
    <property type="entry name" value="GT4_WbuB-like"/>
    <property type="match status" value="1"/>
</dbReference>
<feature type="domain" description="Glycosyltransferase subfamily 4-like N-terminal" evidence="2">
    <location>
        <begin position="23"/>
        <end position="196"/>
    </location>
</feature>
<dbReference type="Pfam" id="PF13439">
    <property type="entry name" value="Glyco_transf_4"/>
    <property type="match status" value="1"/>
</dbReference>
<dbReference type="AlphaFoldDB" id="C5A2Y6"/>
<keyword evidence="3" id="KW-0808">Transferase</keyword>
<dbReference type="SUPFAM" id="SSF53756">
    <property type="entry name" value="UDP-Glycosyltransferase/glycogen phosphorylase"/>
    <property type="match status" value="1"/>
</dbReference>
<organism evidence="3 4">
    <name type="scientific">Thermococcus gammatolerans (strain DSM 15229 / JCM 11827 / EJ3)</name>
    <dbReference type="NCBI Taxonomy" id="593117"/>
    <lineage>
        <taxon>Archaea</taxon>
        <taxon>Methanobacteriati</taxon>
        <taxon>Methanobacteriota</taxon>
        <taxon>Thermococci</taxon>
        <taxon>Thermococcales</taxon>
        <taxon>Thermococcaceae</taxon>
        <taxon>Thermococcus</taxon>
    </lineage>
</organism>
<evidence type="ECO:0000259" key="1">
    <source>
        <dbReference type="Pfam" id="PF00534"/>
    </source>
</evidence>
<accession>C5A2Y6</accession>
<feature type="domain" description="Glycosyl transferase family 1" evidence="1">
    <location>
        <begin position="209"/>
        <end position="356"/>
    </location>
</feature>
<dbReference type="EMBL" id="CP001398">
    <property type="protein sequence ID" value="ACS34647.1"/>
    <property type="molecule type" value="Genomic_DNA"/>
</dbReference>
<sequence>MMVMDGKKVFMLLTNPFKPDPRVYKEAKTLIELGFDVTVVAWDRERNHKLFEIVEGVRVCRIPIASKYASFFDFFIKLPLFYLKAVLYVVKNKDGLYAIHANDFDTAPLAFFLSRLLGVKFIYDIHDLYHSRISLLREKKTLNFLQRLILSLEIIHAKLADSVITVTRSLGGRHKGVKEFLVNRGVVPDKVYVVWNTPELEFFPLIKRERGEKFTVGYIGTIRSVSSFIPLFEVARRDRRLKLLFVGSGASKGKIANLLTERYPNVDVEFIDEVPYHNVFKYYTLCDAVYSMYPPTDNIKRALAVKMFESIVMGIPVIVNRDTLMEDFVVLYRCGVSSNLSTEDMANALEKIIKVKPPSRLRDKWNWDRNRSTLRRVYCE</sequence>
<name>C5A2Y6_THEGJ</name>
<dbReference type="Proteomes" id="UP000001488">
    <property type="component" value="Chromosome"/>
</dbReference>
<dbReference type="STRING" id="593117.TGAM_2145"/>
<dbReference type="PaxDb" id="593117-TGAM_2145"/>
<dbReference type="InterPro" id="IPR001296">
    <property type="entry name" value="Glyco_trans_1"/>
</dbReference>
<dbReference type="PATRIC" id="fig|593117.10.peg.2154"/>
<dbReference type="Pfam" id="PF00534">
    <property type="entry name" value="Glycos_transf_1"/>
    <property type="match status" value="1"/>
</dbReference>
<proteinExistence type="predicted"/>
<dbReference type="Gene3D" id="3.40.50.2000">
    <property type="entry name" value="Glycogen Phosphorylase B"/>
    <property type="match status" value="2"/>
</dbReference>
<dbReference type="eggNOG" id="arCOG01410">
    <property type="taxonomic scope" value="Archaea"/>
</dbReference>
<dbReference type="InterPro" id="IPR028098">
    <property type="entry name" value="Glyco_trans_4-like_N"/>
</dbReference>
<reference evidence="3 4" key="1">
    <citation type="journal article" date="2007" name="Genome Biol.">
        <title>Genome analysis and genome-wide proteomics of Thermococcus gammatolerans, the most radioresistant organism known amongst the Archaea.</title>
        <authorList>
            <person name="Zivanovic Y."/>
            <person name="Armengaud J."/>
            <person name="Lagorce A."/>
            <person name="Leplat C."/>
            <person name="Guerin P."/>
            <person name="Dutertre M."/>
            <person name="Anthouard V."/>
            <person name="Forterre P."/>
            <person name="Wincker P."/>
            <person name="Confalonieri F."/>
        </authorList>
    </citation>
    <scope>NUCLEOTIDE SEQUENCE [LARGE SCALE GENOMIC DNA]</scope>
    <source>
        <strain evidence="4">DSM 15229 / JCM 11827 / EJ3</strain>
    </source>
</reference>